<evidence type="ECO:0000256" key="5">
    <source>
        <dbReference type="SAM" id="Phobius"/>
    </source>
</evidence>
<dbReference type="GO" id="GO:0005743">
    <property type="term" value="C:mitochondrial inner membrane"/>
    <property type="evidence" value="ECO:0007669"/>
    <property type="project" value="UniProtKB-SubCell"/>
</dbReference>
<sequence length="65" mass="7446">MDALVYRKNTIVQRQRQFQADSRPVFQRGPRSGLYMTLYLGLFSVGMYGTFAGFYNMAKGKKING</sequence>
<keyword evidence="5" id="KW-0812">Transmembrane</keyword>
<dbReference type="Proteomes" id="UP001176521">
    <property type="component" value="Unassembled WGS sequence"/>
</dbReference>
<evidence type="ECO:0000313" key="7">
    <source>
        <dbReference type="Proteomes" id="UP001176521"/>
    </source>
</evidence>
<name>A0AAN6GHZ0_9BASI</name>
<comment type="caution">
    <text evidence="6">The sequence shown here is derived from an EMBL/GenBank/DDBJ whole genome shotgun (WGS) entry which is preliminary data.</text>
</comment>
<dbReference type="Pfam" id="PF02238">
    <property type="entry name" value="COX7a"/>
    <property type="match status" value="1"/>
</dbReference>
<evidence type="ECO:0000256" key="4">
    <source>
        <dbReference type="ARBA" id="ARBA00023136"/>
    </source>
</evidence>
<evidence type="ECO:0000256" key="3">
    <source>
        <dbReference type="ARBA" id="ARBA00023128"/>
    </source>
</evidence>
<proteinExistence type="predicted"/>
<feature type="transmembrane region" description="Helical" evidence="5">
    <location>
        <begin position="34"/>
        <end position="55"/>
    </location>
</feature>
<dbReference type="AlphaFoldDB" id="A0AAN6GHZ0"/>
<keyword evidence="5" id="KW-1133">Transmembrane helix</keyword>
<keyword evidence="4 5" id="KW-0472">Membrane</keyword>
<keyword evidence="3" id="KW-0496">Mitochondrion</keyword>
<organism evidence="6 7">
    <name type="scientific">Tilletia horrida</name>
    <dbReference type="NCBI Taxonomy" id="155126"/>
    <lineage>
        <taxon>Eukaryota</taxon>
        <taxon>Fungi</taxon>
        <taxon>Dikarya</taxon>
        <taxon>Basidiomycota</taxon>
        <taxon>Ustilaginomycotina</taxon>
        <taxon>Exobasidiomycetes</taxon>
        <taxon>Tilletiales</taxon>
        <taxon>Tilletiaceae</taxon>
        <taxon>Tilletia</taxon>
    </lineage>
</organism>
<comment type="subcellular location">
    <subcellularLocation>
        <location evidence="1">Mitochondrion inner membrane</location>
    </subcellularLocation>
</comment>
<evidence type="ECO:0000313" key="6">
    <source>
        <dbReference type="EMBL" id="KAK0540218.1"/>
    </source>
</evidence>
<reference evidence="6" key="1">
    <citation type="journal article" date="2023" name="PhytoFront">
        <title>Draft Genome Resources of Seven Strains of Tilletia horrida, Causal Agent of Kernel Smut of Rice.</title>
        <authorList>
            <person name="Khanal S."/>
            <person name="Antony Babu S."/>
            <person name="Zhou X.G."/>
        </authorList>
    </citation>
    <scope>NUCLEOTIDE SEQUENCE</scope>
    <source>
        <strain evidence="6">TX3</strain>
    </source>
</reference>
<gene>
    <name evidence="6" type="ORF">OC842_000611</name>
</gene>
<evidence type="ECO:0000256" key="1">
    <source>
        <dbReference type="ARBA" id="ARBA00004273"/>
    </source>
</evidence>
<accession>A0AAN6GHZ0</accession>
<evidence type="ECO:0000256" key="2">
    <source>
        <dbReference type="ARBA" id="ARBA00022792"/>
    </source>
</evidence>
<keyword evidence="7" id="KW-1185">Reference proteome</keyword>
<dbReference type="InterPro" id="IPR039297">
    <property type="entry name" value="COX7a"/>
</dbReference>
<dbReference type="EMBL" id="JAPDMQ010000017">
    <property type="protein sequence ID" value="KAK0540218.1"/>
    <property type="molecule type" value="Genomic_DNA"/>
</dbReference>
<keyword evidence="2" id="KW-0999">Mitochondrion inner membrane</keyword>
<protein>
    <submittedName>
        <fullName evidence="6">Uncharacterized protein</fullName>
    </submittedName>
</protein>